<evidence type="ECO:0000256" key="1">
    <source>
        <dbReference type="ARBA" id="ARBA00004418"/>
    </source>
</evidence>
<evidence type="ECO:0000313" key="5">
    <source>
        <dbReference type="Proteomes" id="UP000245712"/>
    </source>
</evidence>
<protein>
    <submittedName>
        <fullName evidence="4">Carbohydrate ABC transporter substrate-binding protein (CUT1 family)</fullName>
    </submittedName>
</protein>
<evidence type="ECO:0000313" key="4">
    <source>
        <dbReference type="EMBL" id="PVX61303.1"/>
    </source>
</evidence>
<dbReference type="InterPro" id="IPR006059">
    <property type="entry name" value="SBP"/>
</dbReference>
<name>A0ABX5K9T4_9BURK</name>
<dbReference type="PANTHER" id="PTHR43649:SF14">
    <property type="entry name" value="BLR3389 PROTEIN"/>
    <property type="match status" value="1"/>
</dbReference>
<keyword evidence="5" id="KW-1185">Reference proteome</keyword>
<accession>A0ABX5K9T4</accession>
<comment type="similarity">
    <text evidence="2">Belongs to the bacterial solute-binding protein 1 family.</text>
</comment>
<reference evidence="4 5" key="1">
    <citation type="submission" date="2018-05" db="EMBL/GenBank/DDBJ databases">
        <title>Genomic Encyclopedia of Type Strains, Phase IV (KMG-V): Genome sequencing to study the core and pangenomes of soil and plant-associated prokaryotes.</title>
        <authorList>
            <person name="Whitman W."/>
        </authorList>
    </citation>
    <scope>NUCLEOTIDE SEQUENCE [LARGE SCALE GENOMIC DNA]</scope>
    <source>
        <strain evidence="4 5">SCZa-39</strain>
    </source>
</reference>
<dbReference type="InterPro" id="IPR050490">
    <property type="entry name" value="Bact_solute-bd_prot1"/>
</dbReference>
<dbReference type="RefSeq" id="WP_116614909.1">
    <property type="nucleotide sequence ID" value="NZ_QEOB01000041.1"/>
</dbReference>
<feature type="chain" id="PRO_5045462056" evidence="3">
    <location>
        <begin position="32"/>
        <end position="433"/>
    </location>
</feature>
<dbReference type="Proteomes" id="UP000245712">
    <property type="component" value="Unassembled WGS sequence"/>
</dbReference>
<comment type="caution">
    <text evidence="4">The sequence shown here is derived from an EMBL/GenBank/DDBJ whole genome shotgun (WGS) entry which is preliminary data.</text>
</comment>
<evidence type="ECO:0000256" key="2">
    <source>
        <dbReference type="ARBA" id="ARBA00008520"/>
    </source>
</evidence>
<dbReference type="EMBL" id="QEOB01000041">
    <property type="protein sequence ID" value="PVX61303.1"/>
    <property type="molecule type" value="Genomic_DNA"/>
</dbReference>
<proteinExistence type="inferred from homology"/>
<feature type="signal peptide" evidence="3">
    <location>
        <begin position="1"/>
        <end position="31"/>
    </location>
</feature>
<dbReference type="Pfam" id="PF01547">
    <property type="entry name" value="SBP_bac_1"/>
    <property type="match status" value="1"/>
</dbReference>
<evidence type="ECO:0000256" key="3">
    <source>
        <dbReference type="SAM" id="SignalP"/>
    </source>
</evidence>
<dbReference type="Gene3D" id="3.40.190.10">
    <property type="entry name" value="Periplasmic binding protein-like II"/>
    <property type="match status" value="2"/>
</dbReference>
<sequence length="433" mass="47183">MAYPAFTKARSIVGATALLFSLSAAVSTALAAESGKTITEWDQQTNKTSSKVLRDAADRFEQQNPGYKVEDSHVLNEAYKTKLKVAFGAGDPPCVFESWGGGPLHEYVKAGQIVDLTPFLQKDPSYKDRFLPTSWHAVTFDNKIYGVAAENASAAVIFYNKDIFRQYNLSPPQTWDQLMHVVQVLNAHGVAPFALSNKNKWTGSMYYMYLVDRIGGPEVFRKAVERAPGGSFADPAFVEAGKYIQDLVKAGAFAQGYNGLDYDVGASRRLLYSGKAAMELMGGWEASTIQNENPAFASKLDFFPFPSVPGGKGDPRDVIGTVGDGFMSISTECKDPAAAFKLIQTMTDDASMRGRVLDKKIPPVKNVMITDPFLKRLQELIASAPNVQLWYDQELPPKLGELHKDTSQALFGLSLTPEAAAQQMEAAAKSAGS</sequence>
<dbReference type="SUPFAM" id="SSF53850">
    <property type="entry name" value="Periplasmic binding protein-like II"/>
    <property type="match status" value="1"/>
</dbReference>
<gene>
    <name evidence="4" type="ORF">C7402_14115</name>
</gene>
<keyword evidence="3" id="KW-0732">Signal</keyword>
<organism evidence="4 5">
    <name type="scientific">Paraburkholderia unamae</name>
    <dbReference type="NCBI Taxonomy" id="219649"/>
    <lineage>
        <taxon>Bacteria</taxon>
        <taxon>Pseudomonadati</taxon>
        <taxon>Pseudomonadota</taxon>
        <taxon>Betaproteobacteria</taxon>
        <taxon>Burkholderiales</taxon>
        <taxon>Burkholderiaceae</taxon>
        <taxon>Paraburkholderia</taxon>
    </lineage>
</organism>
<comment type="subcellular location">
    <subcellularLocation>
        <location evidence="1">Periplasm</location>
    </subcellularLocation>
</comment>
<dbReference type="PANTHER" id="PTHR43649">
    <property type="entry name" value="ARABINOSE-BINDING PROTEIN-RELATED"/>
    <property type="match status" value="1"/>
</dbReference>